<reference evidence="1 2" key="1">
    <citation type="submission" date="2024-02" db="EMBL/GenBank/DDBJ databases">
        <title>Chromosome-scale genome assembly of the rough periwinkle Littorina saxatilis.</title>
        <authorList>
            <person name="De Jode A."/>
            <person name="Faria R."/>
            <person name="Formenti G."/>
            <person name="Sims Y."/>
            <person name="Smith T.P."/>
            <person name="Tracey A."/>
            <person name="Wood J.M.D."/>
            <person name="Zagrodzka Z.B."/>
            <person name="Johannesson K."/>
            <person name="Butlin R.K."/>
            <person name="Leder E.H."/>
        </authorList>
    </citation>
    <scope>NUCLEOTIDE SEQUENCE [LARGE SCALE GENOMIC DNA]</scope>
    <source>
        <strain evidence="1">Snail1</strain>
        <tissue evidence="1">Muscle</tissue>
    </source>
</reference>
<name>A0AAN9BJ17_9CAEN</name>
<dbReference type="AlphaFoldDB" id="A0AAN9BJ17"/>
<comment type="caution">
    <text evidence="1">The sequence shown here is derived from an EMBL/GenBank/DDBJ whole genome shotgun (WGS) entry which is preliminary data.</text>
</comment>
<evidence type="ECO:0000313" key="1">
    <source>
        <dbReference type="EMBL" id="KAK7106447.1"/>
    </source>
</evidence>
<sequence length="72" mass="7786">MTSAPIGEERAAGRGRDEAVTVAHEDTVWGLERPVVVYLDYDSGGYGADATGRLRSVSQSTAQVIWVKFVET</sequence>
<gene>
    <name evidence="1" type="ORF">V1264_017703</name>
</gene>
<evidence type="ECO:0000313" key="2">
    <source>
        <dbReference type="Proteomes" id="UP001374579"/>
    </source>
</evidence>
<dbReference type="Proteomes" id="UP001374579">
    <property type="component" value="Unassembled WGS sequence"/>
</dbReference>
<protein>
    <submittedName>
        <fullName evidence="1">Uncharacterized protein</fullName>
    </submittedName>
</protein>
<accession>A0AAN9BJ17</accession>
<proteinExistence type="predicted"/>
<keyword evidence="2" id="KW-1185">Reference proteome</keyword>
<dbReference type="EMBL" id="JBAMIC010000007">
    <property type="protein sequence ID" value="KAK7106447.1"/>
    <property type="molecule type" value="Genomic_DNA"/>
</dbReference>
<organism evidence="1 2">
    <name type="scientific">Littorina saxatilis</name>
    <dbReference type="NCBI Taxonomy" id="31220"/>
    <lineage>
        <taxon>Eukaryota</taxon>
        <taxon>Metazoa</taxon>
        <taxon>Spiralia</taxon>
        <taxon>Lophotrochozoa</taxon>
        <taxon>Mollusca</taxon>
        <taxon>Gastropoda</taxon>
        <taxon>Caenogastropoda</taxon>
        <taxon>Littorinimorpha</taxon>
        <taxon>Littorinoidea</taxon>
        <taxon>Littorinidae</taxon>
        <taxon>Littorina</taxon>
    </lineage>
</organism>